<proteinExistence type="predicted"/>
<name>A0ABP6U1Z9_9ACTN</name>
<keyword evidence="3" id="KW-1185">Reference proteome</keyword>
<dbReference type="RefSeq" id="WP_086702318.1">
    <property type="nucleotide sequence ID" value="NZ_BAAAXF010000057.1"/>
</dbReference>
<gene>
    <name evidence="2" type="ORF">GCM10019016_078260</name>
</gene>
<dbReference type="EMBL" id="BAAAXF010000057">
    <property type="protein sequence ID" value="GAA3500719.1"/>
    <property type="molecule type" value="Genomic_DNA"/>
</dbReference>
<organism evidence="2 3">
    <name type="scientific">Streptomyces prasinosporus</name>
    <dbReference type="NCBI Taxonomy" id="68256"/>
    <lineage>
        <taxon>Bacteria</taxon>
        <taxon>Bacillati</taxon>
        <taxon>Actinomycetota</taxon>
        <taxon>Actinomycetes</taxon>
        <taxon>Kitasatosporales</taxon>
        <taxon>Streptomycetaceae</taxon>
        <taxon>Streptomyces</taxon>
        <taxon>Streptomyces albogriseolus group</taxon>
    </lineage>
</organism>
<evidence type="ECO:0000313" key="2">
    <source>
        <dbReference type="EMBL" id="GAA3500719.1"/>
    </source>
</evidence>
<evidence type="ECO:0000256" key="1">
    <source>
        <dbReference type="SAM" id="MobiDB-lite"/>
    </source>
</evidence>
<evidence type="ECO:0000313" key="3">
    <source>
        <dbReference type="Proteomes" id="UP001501455"/>
    </source>
</evidence>
<dbReference type="Proteomes" id="UP001501455">
    <property type="component" value="Unassembled WGS sequence"/>
</dbReference>
<reference evidence="3" key="1">
    <citation type="journal article" date="2019" name="Int. J. Syst. Evol. Microbiol.">
        <title>The Global Catalogue of Microorganisms (GCM) 10K type strain sequencing project: providing services to taxonomists for standard genome sequencing and annotation.</title>
        <authorList>
            <consortium name="The Broad Institute Genomics Platform"/>
            <consortium name="The Broad Institute Genome Sequencing Center for Infectious Disease"/>
            <person name="Wu L."/>
            <person name="Ma J."/>
        </authorList>
    </citation>
    <scope>NUCLEOTIDE SEQUENCE [LARGE SCALE GENOMIC DNA]</scope>
    <source>
        <strain evidence="3">JCM 4816</strain>
    </source>
</reference>
<sequence>MTLEEALDAVLADLHDHRITGDAVGLFNVMRHIDLLCHITSRVTGETQYCLFYDHADAADQARAEPLSQAAGHLGRATAHYAQALALVVTLCKSSAHTTLQKRLDAIDVHSHLGAHRADAFRALSDARRYLTEPRPAGGDTAPTPPPAQQPRASPDRQPARP</sequence>
<feature type="region of interest" description="Disordered" evidence="1">
    <location>
        <begin position="130"/>
        <end position="162"/>
    </location>
</feature>
<comment type="caution">
    <text evidence="2">The sequence shown here is derived from an EMBL/GenBank/DDBJ whole genome shotgun (WGS) entry which is preliminary data.</text>
</comment>
<accession>A0ABP6U1Z9</accession>
<protein>
    <submittedName>
        <fullName evidence="2">Uncharacterized protein</fullName>
    </submittedName>
</protein>